<dbReference type="Gene3D" id="3.40.50.2300">
    <property type="match status" value="1"/>
</dbReference>
<dbReference type="AlphaFoldDB" id="A0A090AD06"/>
<dbReference type="Proteomes" id="UP000031623">
    <property type="component" value="Chromosome"/>
</dbReference>
<dbReference type="Pfam" id="PF00512">
    <property type="entry name" value="HisKA"/>
    <property type="match status" value="1"/>
</dbReference>
<dbReference type="HOGENOM" id="CLU_000445_114_72_6"/>
<dbReference type="CDD" id="cd19920">
    <property type="entry name" value="REC_PA4781-like"/>
    <property type="match status" value="1"/>
</dbReference>
<evidence type="ECO:0000256" key="3">
    <source>
        <dbReference type="ARBA" id="ARBA00022553"/>
    </source>
</evidence>
<dbReference type="InterPro" id="IPR005467">
    <property type="entry name" value="His_kinase_dom"/>
</dbReference>
<dbReference type="Gene3D" id="3.30.565.10">
    <property type="entry name" value="Histidine kinase-like ATPase, C-terminal domain"/>
    <property type="match status" value="1"/>
</dbReference>
<dbReference type="OrthoDB" id="9816273at2"/>
<evidence type="ECO:0000313" key="9">
    <source>
        <dbReference type="EMBL" id="BAP55693.1"/>
    </source>
</evidence>
<dbReference type="InterPro" id="IPR001789">
    <property type="entry name" value="Sig_transdc_resp-reg_receiver"/>
</dbReference>
<feature type="domain" description="Histidine kinase" evidence="7">
    <location>
        <begin position="162"/>
        <end position="378"/>
    </location>
</feature>
<accession>A0A090AD06</accession>
<keyword evidence="4" id="KW-0808">Transferase</keyword>
<evidence type="ECO:0000259" key="7">
    <source>
        <dbReference type="PROSITE" id="PS50109"/>
    </source>
</evidence>
<name>A0A090AD06_9GAMM</name>
<evidence type="ECO:0000256" key="5">
    <source>
        <dbReference type="ARBA" id="ARBA00022777"/>
    </source>
</evidence>
<evidence type="ECO:0000256" key="6">
    <source>
        <dbReference type="PROSITE-ProRule" id="PRU00169"/>
    </source>
</evidence>
<dbReference type="STRING" id="40754.THII_1396"/>
<evidence type="ECO:0000313" key="10">
    <source>
        <dbReference type="Proteomes" id="UP000031623"/>
    </source>
</evidence>
<evidence type="ECO:0000259" key="8">
    <source>
        <dbReference type="PROSITE" id="PS50110"/>
    </source>
</evidence>
<dbReference type="Gene3D" id="1.10.287.130">
    <property type="match status" value="1"/>
</dbReference>
<dbReference type="InterPro" id="IPR003594">
    <property type="entry name" value="HATPase_dom"/>
</dbReference>
<dbReference type="SUPFAM" id="SSF55874">
    <property type="entry name" value="ATPase domain of HSP90 chaperone/DNA topoisomerase II/histidine kinase"/>
    <property type="match status" value="1"/>
</dbReference>
<dbReference type="KEGG" id="tig:THII_1396"/>
<dbReference type="Pfam" id="PF02518">
    <property type="entry name" value="HATPase_c"/>
    <property type="match status" value="1"/>
</dbReference>
<proteinExistence type="predicted"/>
<dbReference type="CDD" id="cd00082">
    <property type="entry name" value="HisKA"/>
    <property type="match status" value="1"/>
</dbReference>
<organism evidence="9 10">
    <name type="scientific">Thioploca ingrica</name>
    <dbReference type="NCBI Taxonomy" id="40754"/>
    <lineage>
        <taxon>Bacteria</taxon>
        <taxon>Pseudomonadati</taxon>
        <taxon>Pseudomonadota</taxon>
        <taxon>Gammaproteobacteria</taxon>
        <taxon>Thiotrichales</taxon>
        <taxon>Thiotrichaceae</taxon>
        <taxon>Thioploca</taxon>
    </lineage>
</organism>
<dbReference type="InterPro" id="IPR011006">
    <property type="entry name" value="CheY-like_superfamily"/>
</dbReference>
<dbReference type="PANTHER" id="PTHR43047:SF72">
    <property type="entry name" value="OSMOSENSING HISTIDINE PROTEIN KINASE SLN1"/>
    <property type="match status" value="1"/>
</dbReference>
<comment type="catalytic activity">
    <reaction evidence="1">
        <text>ATP + protein L-histidine = ADP + protein N-phospho-L-histidine.</text>
        <dbReference type="EC" id="2.7.13.3"/>
    </reaction>
</comment>
<dbReference type="PROSITE" id="PS50109">
    <property type="entry name" value="HIS_KIN"/>
    <property type="match status" value="1"/>
</dbReference>
<dbReference type="GO" id="GO:0005886">
    <property type="term" value="C:plasma membrane"/>
    <property type="evidence" value="ECO:0007669"/>
    <property type="project" value="TreeGrafter"/>
</dbReference>
<feature type="modified residue" description="4-aspartylphosphate" evidence="6">
    <location>
        <position position="59"/>
    </location>
</feature>
<dbReference type="PROSITE" id="PS50110">
    <property type="entry name" value="RESPONSE_REGULATORY"/>
    <property type="match status" value="1"/>
</dbReference>
<dbReference type="SMART" id="SM00388">
    <property type="entry name" value="HisKA"/>
    <property type="match status" value="1"/>
</dbReference>
<reference evidence="9" key="1">
    <citation type="journal article" date="2014" name="ISME J.">
        <title>Ecophysiology of Thioploca ingrica as revealed by the complete genome sequence supplemented with proteomic evidence.</title>
        <authorList>
            <person name="Kojima H."/>
            <person name="Ogura Y."/>
            <person name="Yamamoto N."/>
            <person name="Togashi T."/>
            <person name="Mori H."/>
            <person name="Watanabe T."/>
            <person name="Nemoto F."/>
            <person name="Kurokawa K."/>
            <person name="Hayashi T."/>
            <person name="Fukui M."/>
        </authorList>
    </citation>
    <scope>NUCLEOTIDE SEQUENCE [LARGE SCALE GENOMIC DNA]</scope>
</reference>
<dbReference type="EC" id="2.7.13.3" evidence="2"/>
<protein>
    <recommendedName>
        <fullName evidence="2">histidine kinase</fullName>
        <ecNumber evidence="2">2.7.13.3</ecNumber>
    </recommendedName>
</protein>
<dbReference type="SMART" id="SM00448">
    <property type="entry name" value="REC"/>
    <property type="match status" value="1"/>
</dbReference>
<dbReference type="SMART" id="SM00387">
    <property type="entry name" value="HATPase_c"/>
    <property type="match status" value="1"/>
</dbReference>
<dbReference type="InterPro" id="IPR036097">
    <property type="entry name" value="HisK_dim/P_sf"/>
</dbReference>
<sequence>MKVTTPVLKTLLIVDDIPDNINMLLEFLTQSGFKVLVAKEGQAAIRKAEYAQPDLIMLDVMMPGMDGFEVCKILKRKPETQKIPIIFMTALSDTVDKLKGFSLGAVDYITKPIQQEEVLARISTHLKLRQLQQQLETELKIRQEYAIELEKRNTELNTFARTVAHDLKNPLHGIVNLSGLLLERCASDPVLEEDGLNYLQLIEQAGQEMFNTIEALLLLAGLSNQNTIETQPLDMAEIINRVVEKRLFYMLRDFQAQISLTETWPVAKGYAPWVEEVWANYLSNALKYGGQPPQLELGANVQANRMIRFWIHDNGPGLSSEAQAKLFTPFTRLHQTRAEGHGLGLSIVQQIIEKLGGQVGVESVEGQGSTFYFMLPAA</sequence>
<evidence type="ECO:0000256" key="4">
    <source>
        <dbReference type="ARBA" id="ARBA00022679"/>
    </source>
</evidence>
<dbReference type="PANTHER" id="PTHR43047">
    <property type="entry name" value="TWO-COMPONENT HISTIDINE PROTEIN KINASE"/>
    <property type="match status" value="1"/>
</dbReference>
<keyword evidence="3 6" id="KW-0597">Phosphoprotein</keyword>
<dbReference type="PRINTS" id="PR00344">
    <property type="entry name" value="BCTRLSENSOR"/>
</dbReference>
<evidence type="ECO:0000256" key="1">
    <source>
        <dbReference type="ARBA" id="ARBA00000085"/>
    </source>
</evidence>
<dbReference type="SUPFAM" id="SSF47384">
    <property type="entry name" value="Homodimeric domain of signal transducing histidine kinase"/>
    <property type="match status" value="1"/>
</dbReference>
<keyword evidence="5" id="KW-0418">Kinase</keyword>
<feature type="domain" description="Response regulatory" evidence="8">
    <location>
        <begin position="10"/>
        <end position="126"/>
    </location>
</feature>
<dbReference type="EMBL" id="AP014633">
    <property type="protein sequence ID" value="BAP55693.1"/>
    <property type="molecule type" value="Genomic_DNA"/>
</dbReference>
<keyword evidence="10" id="KW-1185">Reference proteome</keyword>
<dbReference type="Pfam" id="PF00072">
    <property type="entry name" value="Response_reg"/>
    <property type="match status" value="1"/>
</dbReference>
<evidence type="ECO:0000256" key="2">
    <source>
        <dbReference type="ARBA" id="ARBA00012438"/>
    </source>
</evidence>
<dbReference type="GO" id="GO:0000155">
    <property type="term" value="F:phosphorelay sensor kinase activity"/>
    <property type="evidence" value="ECO:0007669"/>
    <property type="project" value="InterPro"/>
</dbReference>
<dbReference type="InterPro" id="IPR003661">
    <property type="entry name" value="HisK_dim/P_dom"/>
</dbReference>
<dbReference type="InterPro" id="IPR036890">
    <property type="entry name" value="HATPase_C_sf"/>
</dbReference>
<dbReference type="GO" id="GO:0009927">
    <property type="term" value="F:histidine phosphotransfer kinase activity"/>
    <property type="evidence" value="ECO:0007669"/>
    <property type="project" value="TreeGrafter"/>
</dbReference>
<dbReference type="InterPro" id="IPR004358">
    <property type="entry name" value="Sig_transdc_His_kin-like_C"/>
</dbReference>
<dbReference type="SUPFAM" id="SSF52172">
    <property type="entry name" value="CheY-like"/>
    <property type="match status" value="1"/>
</dbReference>
<gene>
    <name evidence="9" type="ORF">THII_1396</name>
</gene>